<name>A0A4P6P5S6_9GAMM</name>
<dbReference type="PANTHER" id="PTHR42879">
    <property type="entry name" value="3-OXOACYL-(ACYL-CARRIER-PROTEIN) REDUCTASE"/>
    <property type="match status" value="1"/>
</dbReference>
<keyword evidence="5" id="KW-1185">Reference proteome</keyword>
<dbReference type="NCBIfam" id="TIGR01831">
    <property type="entry name" value="fabG_rel"/>
    <property type="match status" value="1"/>
</dbReference>
<sequence length="241" mass="25462">MSKRILVTGSSKGIGKAIAVKLANDGFDITVHCRSGVEAAKETVAEIMALGVQANLLQFDVSDREAAKAILEQDVADNGAFYGVVCNAGITADTAFPAMMDEEWDKVIHTNLDGFYNVLRPLVMPMVQMRQGGRIVTMASVSGVIGNRGQVNYSASKAGIIGATKALSLELAKRKITVNCVAPGLIDTGMTDDLPVDEIKKMIPLKRAGSAEEVAHTVSFLMSEGAGYITRQVISVNGGMA</sequence>
<dbReference type="PRINTS" id="PR00080">
    <property type="entry name" value="SDRFAMILY"/>
</dbReference>
<dbReference type="NCBIfam" id="NF009466">
    <property type="entry name" value="PRK12826.1-2"/>
    <property type="match status" value="1"/>
</dbReference>
<dbReference type="OrthoDB" id="9804774at2"/>
<dbReference type="PANTHER" id="PTHR42879:SF2">
    <property type="entry name" value="3-OXOACYL-[ACYL-CARRIER-PROTEIN] REDUCTASE FABG"/>
    <property type="match status" value="1"/>
</dbReference>
<dbReference type="KEGG" id="lsd:EMK97_15495"/>
<dbReference type="InterPro" id="IPR011285">
    <property type="entry name" value="FabG-rel"/>
</dbReference>
<keyword evidence="2 4" id="KW-0560">Oxidoreductase</keyword>
<evidence type="ECO:0000256" key="1">
    <source>
        <dbReference type="ARBA" id="ARBA00006484"/>
    </source>
</evidence>
<dbReference type="EC" id="1.1.1.100" evidence="4"/>
<feature type="domain" description="Ketoreductase" evidence="3">
    <location>
        <begin position="3"/>
        <end position="189"/>
    </location>
</feature>
<accession>A0A4P6P5S6</accession>
<dbReference type="InterPro" id="IPR050259">
    <property type="entry name" value="SDR"/>
</dbReference>
<dbReference type="RefSeq" id="WP_130603695.1">
    <property type="nucleotide sequence ID" value="NZ_CP034759.1"/>
</dbReference>
<evidence type="ECO:0000313" key="4">
    <source>
        <dbReference type="EMBL" id="QBG37026.1"/>
    </source>
</evidence>
<dbReference type="PRINTS" id="PR00081">
    <property type="entry name" value="GDHRDH"/>
</dbReference>
<comment type="similarity">
    <text evidence="1">Belongs to the short-chain dehydrogenases/reductases (SDR) family.</text>
</comment>
<dbReference type="SMART" id="SM00822">
    <property type="entry name" value="PKS_KR"/>
    <property type="match status" value="1"/>
</dbReference>
<dbReference type="Pfam" id="PF13561">
    <property type="entry name" value="adh_short_C2"/>
    <property type="match status" value="1"/>
</dbReference>
<evidence type="ECO:0000256" key="2">
    <source>
        <dbReference type="ARBA" id="ARBA00023002"/>
    </source>
</evidence>
<dbReference type="EMBL" id="CP034759">
    <property type="protein sequence ID" value="QBG37026.1"/>
    <property type="molecule type" value="Genomic_DNA"/>
</dbReference>
<dbReference type="GO" id="GO:0004316">
    <property type="term" value="F:3-oxoacyl-[acyl-carrier-protein] reductase (NADPH) activity"/>
    <property type="evidence" value="ECO:0007669"/>
    <property type="project" value="UniProtKB-EC"/>
</dbReference>
<protein>
    <submittedName>
        <fullName evidence="4">3-oxoacyl-ACP reductase FabG</fullName>
        <ecNumber evidence="4">1.1.1.100</ecNumber>
    </submittedName>
</protein>
<dbReference type="CDD" id="cd05333">
    <property type="entry name" value="BKR_SDR_c"/>
    <property type="match status" value="1"/>
</dbReference>
<dbReference type="InterPro" id="IPR036291">
    <property type="entry name" value="NAD(P)-bd_dom_sf"/>
</dbReference>
<dbReference type="InterPro" id="IPR002347">
    <property type="entry name" value="SDR_fam"/>
</dbReference>
<dbReference type="SUPFAM" id="SSF51735">
    <property type="entry name" value="NAD(P)-binding Rossmann-fold domains"/>
    <property type="match status" value="1"/>
</dbReference>
<dbReference type="AlphaFoldDB" id="A0A4P6P5S6"/>
<proteinExistence type="inferred from homology"/>
<evidence type="ECO:0000259" key="3">
    <source>
        <dbReference type="SMART" id="SM00822"/>
    </source>
</evidence>
<dbReference type="InterPro" id="IPR057326">
    <property type="entry name" value="KR_dom"/>
</dbReference>
<organism evidence="4 5">
    <name type="scientific">Litorilituus sediminis</name>
    <dbReference type="NCBI Taxonomy" id="718192"/>
    <lineage>
        <taxon>Bacteria</taxon>
        <taxon>Pseudomonadati</taxon>
        <taxon>Pseudomonadota</taxon>
        <taxon>Gammaproteobacteria</taxon>
        <taxon>Alteromonadales</taxon>
        <taxon>Colwelliaceae</taxon>
        <taxon>Litorilituus</taxon>
    </lineage>
</organism>
<evidence type="ECO:0000313" key="5">
    <source>
        <dbReference type="Proteomes" id="UP000290244"/>
    </source>
</evidence>
<dbReference type="Proteomes" id="UP000290244">
    <property type="component" value="Chromosome"/>
</dbReference>
<reference evidence="4 5" key="1">
    <citation type="submission" date="2018-12" db="EMBL/GenBank/DDBJ databases">
        <title>Complete genome of Litorilituus sediminis.</title>
        <authorList>
            <person name="Liu A."/>
            <person name="Rong J."/>
        </authorList>
    </citation>
    <scope>NUCLEOTIDE SEQUENCE [LARGE SCALE GENOMIC DNA]</scope>
    <source>
        <strain evidence="4 5">JCM 17549</strain>
    </source>
</reference>
<dbReference type="NCBIfam" id="NF004200">
    <property type="entry name" value="PRK05653.1-5"/>
    <property type="match status" value="1"/>
</dbReference>
<gene>
    <name evidence="4" type="primary">fabG</name>
    <name evidence="4" type="ORF">EMK97_15495</name>
</gene>
<dbReference type="FunFam" id="3.40.50.720:FF:000173">
    <property type="entry name" value="3-oxoacyl-[acyl-carrier protein] reductase"/>
    <property type="match status" value="1"/>
</dbReference>
<dbReference type="Gene3D" id="3.40.50.720">
    <property type="entry name" value="NAD(P)-binding Rossmann-like Domain"/>
    <property type="match status" value="1"/>
</dbReference>